<organism evidence="1 2">
    <name type="scientific">Campylobacter upsaliensis</name>
    <dbReference type="NCBI Taxonomy" id="28080"/>
    <lineage>
        <taxon>Bacteria</taxon>
        <taxon>Pseudomonadati</taxon>
        <taxon>Campylobacterota</taxon>
        <taxon>Epsilonproteobacteria</taxon>
        <taxon>Campylobacterales</taxon>
        <taxon>Campylobacteraceae</taxon>
        <taxon>Campylobacter</taxon>
    </lineage>
</organism>
<evidence type="ECO:0000313" key="1">
    <source>
        <dbReference type="EMBL" id="EAJ1622434.1"/>
    </source>
</evidence>
<reference evidence="1 2" key="1">
    <citation type="submission" date="2018-06" db="EMBL/GenBank/DDBJ databases">
        <authorList>
            <consortium name="PulseNet: The National Subtyping Network for Foodborne Disease Surveillance"/>
            <person name="Tarr C.L."/>
            <person name="Trees E."/>
            <person name="Katz L.S."/>
            <person name="Carleton-Romer H.A."/>
            <person name="Stroika S."/>
            <person name="Kucerova Z."/>
            <person name="Roache K.F."/>
            <person name="Sabol A.L."/>
            <person name="Besser J."/>
            <person name="Gerner-Smidt P."/>
        </authorList>
    </citation>
    <scope>NUCLEOTIDE SEQUENCE [LARGE SCALE GENOMIC DNA]</scope>
    <source>
        <strain evidence="1 2">PNUSAC003104</strain>
    </source>
</reference>
<keyword evidence="2" id="KW-1185">Reference proteome</keyword>
<dbReference type="EMBL" id="AABVLA010000032">
    <property type="protein sequence ID" value="EAJ1622434.1"/>
    <property type="molecule type" value="Genomic_DNA"/>
</dbReference>
<protein>
    <submittedName>
        <fullName evidence="1">Uncharacterized protein</fullName>
    </submittedName>
</protein>
<dbReference type="AlphaFoldDB" id="A0A5L4V889"/>
<comment type="caution">
    <text evidence="1">The sequence shown here is derived from an EMBL/GenBank/DDBJ whole genome shotgun (WGS) entry which is preliminary data.</text>
</comment>
<name>A0A5L4V889_CAMUP</name>
<proteinExistence type="predicted"/>
<dbReference type="Proteomes" id="UP000535305">
    <property type="component" value="Unassembled WGS sequence"/>
</dbReference>
<accession>A0A5L4V889</accession>
<evidence type="ECO:0000313" key="2">
    <source>
        <dbReference type="Proteomes" id="UP000535305"/>
    </source>
</evidence>
<sequence length="104" mass="12270">MLKKLKCKKMNNLKAVRLKINGCDFKCNTIVENYRFSKDGKKIVSTKLKAFILEDGDIFDIDNIESVLWVDLSDKDKNEYWIDLPSYAEDFYLKKPIEVETYFS</sequence>
<gene>
    <name evidence="1" type="ORF">CT510_07240</name>
</gene>